<comment type="similarity">
    <text evidence="1">Belongs to the short-chain dehydrogenases/reductases (SDR) family.</text>
</comment>
<evidence type="ECO:0000256" key="2">
    <source>
        <dbReference type="ARBA" id="ARBA00023002"/>
    </source>
</evidence>
<dbReference type="PANTHER" id="PTHR42879:SF2">
    <property type="entry name" value="3-OXOACYL-[ACYL-CARRIER-PROTEIN] REDUCTASE FABG"/>
    <property type="match status" value="1"/>
</dbReference>
<evidence type="ECO:0000313" key="5">
    <source>
        <dbReference type="Proteomes" id="UP000177583"/>
    </source>
</evidence>
<dbReference type="AlphaFoldDB" id="A0A1F6GMX6"/>
<feature type="domain" description="Ketoreductase" evidence="3">
    <location>
        <begin position="5"/>
        <end position="177"/>
    </location>
</feature>
<dbReference type="EMBL" id="MFNF01000057">
    <property type="protein sequence ID" value="OGG99474.1"/>
    <property type="molecule type" value="Genomic_DNA"/>
</dbReference>
<name>A0A1F6GMX6_9PROT</name>
<dbReference type="InterPro" id="IPR050259">
    <property type="entry name" value="SDR"/>
</dbReference>
<accession>A0A1F6GMX6</accession>
<dbReference type="FunFam" id="3.40.50.720:FF:000173">
    <property type="entry name" value="3-oxoacyl-[acyl-carrier protein] reductase"/>
    <property type="match status" value="1"/>
</dbReference>
<protein>
    <submittedName>
        <fullName evidence="4">3-oxoacyl-ACP reductase</fullName>
    </submittedName>
</protein>
<dbReference type="GO" id="GO:0016491">
    <property type="term" value="F:oxidoreductase activity"/>
    <property type="evidence" value="ECO:0007669"/>
    <property type="project" value="UniProtKB-KW"/>
</dbReference>
<evidence type="ECO:0000256" key="1">
    <source>
        <dbReference type="ARBA" id="ARBA00006484"/>
    </source>
</evidence>
<dbReference type="Gene3D" id="3.40.50.720">
    <property type="entry name" value="NAD(P)-binding Rossmann-like Domain"/>
    <property type="match status" value="1"/>
</dbReference>
<dbReference type="NCBIfam" id="NF004200">
    <property type="entry name" value="PRK05653.1-5"/>
    <property type="match status" value="1"/>
</dbReference>
<organism evidence="4 5">
    <name type="scientific">Candidatus Lambdaproteobacteria bacterium RIFOXYD2_FULL_56_26</name>
    <dbReference type="NCBI Taxonomy" id="1817773"/>
    <lineage>
        <taxon>Bacteria</taxon>
        <taxon>Pseudomonadati</taxon>
        <taxon>Pseudomonadota</taxon>
        <taxon>Candidatus Lambdaproteobacteria</taxon>
    </lineage>
</organism>
<comment type="caution">
    <text evidence="4">The sequence shown here is derived from an EMBL/GenBank/DDBJ whole genome shotgun (WGS) entry which is preliminary data.</text>
</comment>
<proteinExistence type="inferred from homology"/>
<dbReference type="SUPFAM" id="SSF51735">
    <property type="entry name" value="NAD(P)-binding Rossmann-fold domains"/>
    <property type="match status" value="1"/>
</dbReference>
<dbReference type="Pfam" id="PF13561">
    <property type="entry name" value="adh_short_C2"/>
    <property type="match status" value="1"/>
</dbReference>
<gene>
    <name evidence="4" type="ORF">A2557_12835</name>
</gene>
<dbReference type="Proteomes" id="UP000177583">
    <property type="component" value="Unassembled WGS sequence"/>
</dbReference>
<dbReference type="PRINTS" id="PR00080">
    <property type="entry name" value="SDRFAMILY"/>
</dbReference>
<reference evidence="4 5" key="1">
    <citation type="journal article" date="2016" name="Nat. Commun.">
        <title>Thousands of microbial genomes shed light on interconnected biogeochemical processes in an aquifer system.</title>
        <authorList>
            <person name="Anantharaman K."/>
            <person name="Brown C.T."/>
            <person name="Hug L.A."/>
            <person name="Sharon I."/>
            <person name="Castelle C.J."/>
            <person name="Probst A.J."/>
            <person name="Thomas B.C."/>
            <person name="Singh A."/>
            <person name="Wilkins M.J."/>
            <person name="Karaoz U."/>
            <person name="Brodie E.L."/>
            <person name="Williams K.H."/>
            <person name="Hubbard S.S."/>
            <person name="Banfield J.F."/>
        </authorList>
    </citation>
    <scope>NUCLEOTIDE SEQUENCE [LARGE SCALE GENOMIC DNA]</scope>
</reference>
<sequence length="241" mass="25315">MTTNPTALVTGASGDLGQAIARRLAAQGFDLLLHYHQNRVGAVALAEELEKNGTKVRLLCLDLSDGPATQKALEEDLERFGAPWAVVHNAGIVRDSSFPAMAAQDWEQVIGTNLNSFYYLLQPLVLPMVKLRSGGRILVVSSLAGIRGHQGQTNYAASKAGLIAAAKSLSLELASRKITVNCIAPGLIESKMTQGLEALIPQIPLGRMGTAEEVANLAGFLCSPGAGYITGQVIQIDGGLG</sequence>
<dbReference type="SMART" id="SM00822">
    <property type="entry name" value="PKS_KR"/>
    <property type="match status" value="1"/>
</dbReference>
<dbReference type="InterPro" id="IPR057326">
    <property type="entry name" value="KR_dom"/>
</dbReference>
<dbReference type="InterPro" id="IPR036291">
    <property type="entry name" value="NAD(P)-bd_dom_sf"/>
</dbReference>
<dbReference type="InterPro" id="IPR002347">
    <property type="entry name" value="SDR_fam"/>
</dbReference>
<dbReference type="PANTHER" id="PTHR42879">
    <property type="entry name" value="3-OXOACYL-(ACYL-CARRIER-PROTEIN) REDUCTASE"/>
    <property type="match status" value="1"/>
</dbReference>
<dbReference type="NCBIfam" id="NF009466">
    <property type="entry name" value="PRK12826.1-2"/>
    <property type="match status" value="1"/>
</dbReference>
<evidence type="ECO:0000259" key="3">
    <source>
        <dbReference type="SMART" id="SM00822"/>
    </source>
</evidence>
<evidence type="ECO:0000313" key="4">
    <source>
        <dbReference type="EMBL" id="OGG99474.1"/>
    </source>
</evidence>
<dbReference type="PRINTS" id="PR00081">
    <property type="entry name" value="GDHRDH"/>
</dbReference>
<keyword evidence="2" id="KW-0560">Oxidoreductase</keyword>